<evidence type="ECO:0000256" key="2">
    <source>
        <dbReference type="ARBA" id="ARBA00023239"/>
    </source>
</evidence>
<sequence>MVNLSISAQLVATLKATGVDFFVSVPCKLLAGQIRLLEQDTEVCYLPVTREEEGFGLCAGASLGGHMPCILMQDSGLGNSINALKSLIQFFQLPVVMLMSYRGSPGEPVPAQVPMGLLAPELLKLMQIPTLNCHQPGDLGEIGPLVEHARVTGSPVAIFIDFQLMEGDT</sequence>
<dbReference type="EMBL" id="UINC01004840">
    <property type="protein sequence ID" value="SVA17231.1"/>
    <property type="molecule type" value="Genomic_DNA"/>
</dbReference>
<evidence type="ECO:0000313" key="3">
    <source>
        <dbReference type="EMBL" id="SVA17231.1"/>
    </source>
</evidence>
<dbReference type="PANTHER" id="PTHR42818">
    <property type="entry name" value="SULFOPYRUVATE DECARBOXYLASE SUBUNIT ALPHA"/>
    <property type="match status" value="1"/>
</dbReference>
<dbReference type="CDD" id="cd07035">
    <property type="entry name" value="TPP_PYR_POX_like"/>
    <property type="match status" value="1"/>
</dbReference>
<keyword evidence="1" id="KW-0210">Decarboxylase</keyword>
<dbReference type="InterPro" id="IPR051818">
    <property type="entry name" value="TPP_dependent_decarboxylase"/>
</dbReference>
<dbReference type="GO" id="GO:0050545">
    <property type="term" value="F:sulfopyruvate decarboxylase activity"/>
    <property type="evidence" value="ECO:0007669"/>
    <property type="project" value="InterPro"/>
</dbReference>
<accession>A0A381TNZ8</accession>
<dbReference type="NCBIfam" id="TIGR03845">
    <property type="entry name" value="sulfopyru_alph"/>
    <property type="match status" value="1"/>
</dbReference>
<evidence type="ECO:0008006" key="4">
    <source>
        <dbReference type="Google" id="ProtNLM"/>
    </source>
</evidence>
<organism evidence="3">
    <name type="scientific">marine metagenome</name>
    <dbReference type="NCBI Taxonomy" id="408172"/>
    <lineage>
        <taxon>unclassified sequences</taxon>
        <taxon>metagenomes</taxon>
        <taxon>ecological metagenomes</taxon>
    </lineage>
</organism>
<keyword evidence="2" id="KW-0456">Lyase</keyword>
<dbReference type="Gene3D" id="3.40.50.970">
    <property type="match status" value="1"/>
</dbReference>
<dbReference type="InterPro" id="IPR022502">
    <property type="entry name" value="Sulfopyruvate_deCO2ase_alpha"/>
</dbReference>
<dbReference type="InterPro" id="IPR029061">
    <property type="entry name" value="THDP-binding"/>
</dbReference>
<reference evidence="3" key="1">
    <citation type="submission" date="2018-05" db="EMBL/GenBank/DDBJ databases">
        <authorList>
            <person name="Lanie J.A."/>
            <person name="Ng W.-L."/>
            <person name="Kazmierczak K.M."/>
            <person name="Andrzejewski T.M."/>
            <person name="Davidsen T.M."/>
            <person name="Wayne K.J."/>
            <person name="Tettelin H."/>
            <person name="Glass J.I."/>
            <person name="Rusch D."/>
            <person name="Podicherti R."/>
            <person name="Tsui H.-C.T."/>
            <person name="Winkler M.E."/>
        </authorList>
    </citation>
    <scope>NUCLEOTIDE SEQUENCE</scope>
</reference>
<dbReference type="PANTHER" id="PTHR42818:SF1">
    <property type="entry name" value="SULFOPYRUVATE DECARBOXYLASE"/>
    <property type="match status" value="1"/>
</dbReference>
<dbReference type="AlphaFoldDB" id="A0A381TNZ8"/>
<gene>
    <name evidence="3" type="ORF">METZ01_LOCUS70085</name>
</gene>
<dbReference type="SUPFAM" id="SSF52518">
    <property type="entry name" value="Thiamin diphosphate-binding fold (THDP-binding)"/>
    <property type="match status" value="1"/>
</dbReference>
<name>A0A381TNZ8_9ZZZZ</name>
<evidence type="ECO:0000256" key="1">
    <source>
        <dbReference type="ARBA" id="ARBA00022793"/>
    </source>
</evidence>
<protein>
    <recommendedName>
        <fullName evidence="4">Thiamine pyrophosphate enzyme N-terminal TPP-binding domain-containing protein</fullName>
    </recommendedName>
</protein>
<dbReference type="GO" id="GO:0030976">
    <property type="term" value="F:thiamine pyrophosphate binding"/>
    <property type="evidence" value="ECO:0007669"/>
    <property type="project" value="InterPro"/>
</dbReference>
<proteinExistence type="predicted"/>